<feature type="site" description="Important for activity" evidence="7">
    <location>
        <position position="83"/>
    </location>
</feature>
<evidence type="ECO:0000259" key="9">
    <source>
        <dbReference type="Pfam" id="PF00745"/>
    </source>
</evidence>
<dbReference type="Pfam" id="PF00745">
    <property type="entry name" value="GlutR_dimer"/>
    <property type="match status" value="1"/>
</dbReference>
<dbReference type="Pfam" id="PF03807">
    <property type="entry name" value="F420_oxidored"/>
    <property type="match status" value="1"/>
</dbReference>
<comment type="catalytic activity">
    <reaction evidence="8">
        <text>(S)-4-amino-5-oxopentanoate + tRNA(Glu) + NADP(+) = L-glutamyl-tRNA(Glu) + NADPH + H(+)</text>
        <dbReference type="Rhea" id="RHEA:12344"/>
        <dbReference type="Rhea" id="RHEA-COMP:9663"/>
        <dbReference type="Rhea" id="RHEA-COMP:9680"/>
        <dbReference type="ChEBI" id="CHEBI:15378"/>
        <dbReference type="ChEBI" id="CHEBI:57501"/>
        <dbReference type="ChEBI" id="CHEBI:57783"/>
        <dbReference type="ChEBI" id="CHEBI:58349"/>
        <dbReference type="ChEBI" id="CHEBI:78442"/>
        <dbReference type="ChEBI" id="CHEBI:78520"/>
        <dbReference type="EC" id="1.2.1.70"/>
    </reaction>
</comment>
<dbReference type="PANTHER" id="PTHR43120:SF1">
    <property type="entry name" value="GLUTAMYL-TRNA REDUCTASE 1, CHLOROPLASTIC"/>
    <property type="match status" value="1"/>
</dbReference>
<evidence type="ECO:0000256" key="4">
    <source>
        <dbReference type="ARBA" id="ARBA00023244"/>
    </source>
</evidence>
<dbReference type="Gene3D" id="3.40.50.720">
    <property type="entry name" value="NAD(P)-binding Rossmann-like Domain"/>
    <property type="match status" value="1"/>
</dbReference>
<keyword evidence="4 8" id="KW-0627">Porphyrin biosynthesis</keyword>
<dbReference type="InterPro" id="IPR015896">
    <property type="entry name" value="4pyrrol_synth_GluRdtase_dimer"/>
</dbReference>
<comment type="pathway">
    <text evidence="8">Porphyrin-containing compound metabolism; protoporphyrin-IX biosynthesis; 5-aminolevulinate from L-glutamyl-tRNA(Glu): step 1/2.</text>
</comment>
<evidence type="ECO:0000313" key="12">
    <source>
        <dbReference type="EMBL" id="KAF5205322.1"/>
    </source>
</evidence>
<keyword evidence="3" id="KW-0149">Chlorophyll biosynthesis</keyword>
<feature type="domain" description="Tetrapyrrole biosynthesis glutamyl-tRNA reductase dimerisation" evidence="9">
    <location>
        <begin position="259"/>
        <end position="363"/>
    </location>
</feature>
<dbReference type="InterPro" id="IPR036343">
    <property type="entry name" value="GluRdtase_N_sf"/>
</dbReference>
<dbReference type="FunFam" id="3.30.460.30:FF:000001">
    <property type="entry name" value="Glutamyl-tRNA reductase"/>
    <property type="match status" value="1"/>
</dbReference>
<dbReference type="PROSITE" id="PS00747">
    <property type="entry name" value="GLUTR"/>
    <property type="match status" value="1"/>
</dbReference>
<reference evidence="12 13" key="1">
    <citation type="submission" date="2020-06" db="EMBL/GenBank/DDBJ databases">
        <title>Transcriptomic and genomic resources for Thalictrum thalictroides and T. hernandezii: Facilitating candidate gene discovery in an emerging model plant lineage.</title>
        <authorList>
            <person name="Arias T."/>
            <person name="Riano-Pachon D.M."/>
            <person name="Di Stilio V.S."/>
        </authorList>
    </citation>
    <scope>NUCLEOTIDE SEQUENCE [LARGE SCALE GENOMIC DNA]</scope>
    <source>
        <strain evidence="13">cv. WT478/WT964</strain>
        <tissue evidence="12">Leaves</tissue>
    </source>
</reference>
<organism evidence="12 13">
    <name type="scientific">Thalictrum thalictroides</name>
    <name type="common">Rue-anemone</name>
    <name type="synonym">Anemone thalictroides</name>
    <dbReference type="NCBI Taxonomy" id="46969"/>
    <lineage>
        <taxon>Eukaryota</taxon>
        <taxon>Viridiplantae</taxon>
        <taxon>Streptophyta</taxon>
        <taxon>Embryophyta</taxon>
        <taxon>Tracheophyta</taxon>
        <taxon>Spermatophyta</taxon>
        <taxon>Magnoliopsida</taxon>
        <taxon>Ranunculales</taxon>
        <taxon>Ranunculaceae</taxon>
        <taxon>Thalictroideae</taxon>
        <taxon>Thalictrum</taxon>
    </lineage>
</organism>
<evidence type="ECO:0000256" key="7">
    <source>
        <dbReference type="PIRSR" id="PIRSR000445-4"/>
    </source>
</evidence>
<gene>
    <name evidence="12" type="ORF">FRX31_005092</name>
</gene>
<dbReference type="InterPro" id="IPR000343">
    <property type="entry name" value="4pyrrol_synth_GluRdtase"/>
</dbReference>
<evidence type="ECO:0000259" key="11">
    <source>
        <dbReference type="Pfam" id="PF05201"/>
    </source>
</evidence>
<dbReference type="SUPFAM" id="SSF69075">
    <property type="entry name" value="Glutamyl tRNA-reductase dimerization domain"/>
    <property type="match status" value="1"/>
</dbReference>
<dbReference type="SUPFAM" id="SSF69742">
    <property type="entry name" value="Glutamyl tRNA-reductase catalytic, N-terminal domain"/>
    <property type="match status" value="1"/>
</dbReference>
<dbReference type="InterPro" id="IPR036453">
    <property type="entry name" value="GluRdtase_dimer_dom_sf"/>
</dbReference>
<evidence type="ECO:0000256" key="5">
    <source>
        <dbReference type="PIRSR" id="PIRSR000445-1"/>
    </source>
</evidence>
<dbReference type="OrthoDB" id="424281at2759"/>
<keyword evidence="1 6" id="KW-0521">NADP</keyword>
<dbReference type="EC" id="1.2.1.70" evidence="8"/>
<evidence type="ECO:0000256" key="8">
    <source>
        <dbReference type="RuleBase" id="RU000584"/>
    </source>
</evidence>
<keyword evidence="13" id="KW-1185">Reference proteome</keyword>
<dbReference type="NCBIfam" id="TIGR01035">
    <property type="entry name" value="hemA"/>
    <property type="match status" value="1"/>
</dbReference>
<dbReference type="GO" id="GO:0050661">
    <property type="term" value="F:NADP binding"/>
    <property type="evidence" value="ECO:0007669"/>
    <property type="project" value="InterPro"/>
</dbReference>
<dbReference type="GO" id="GO:0006782">
    <property type="term" value="P:protoporphyrinogen IX biosynthetic process"/>
    <property type="evidence" value="ECO:0007669"/>
    <property type="project" value="UniProtKB-UniPathway"/>
</dbReference>
<comment type="caution">
    <text evidence="12">The sequence shown here is derived from an EMBL/GenBank/DDBJ whole genome shotgun (WGS) entry which is preliminary data.</text>
</comment>
<dbReference type="PANTHER" id="PTHR43120">
    <property type="entry name" value="GLUTAMYL-TRNA REDUCTASE 1, CHLOROPLASTIC"/>
    <property type="match status" value="1"/>
</dbReference>
<dbReference type="InterPro" id="IPR015895">
    <property type="entry name" value="4pyrrol_synth_GluRdtase_N"/>
</dbReference>
<sequence length="373" mass="41765">MLEKLSILQTSWGQAIMELGELNHIQEAAILSTCNKMEIYVWALAWHVGVRDVIQWIEKTSGVPASDFYAHLYILCKRDAIQHLFEVSAGLDSLILGEGQILSQVKQVVNSGEGVPGFGKTISNLFKHAITSGKQVRSETNIASGAVSVSSAAVELAIKKLPEHYLATARMLVIGAGKMGKLVIKHLVAKGWTKIVVVNRSEESVAAIRKELKNVEIIYKTVTEMLTSADGKNTQVYNVDNLKEIVATNKEERQRKAMEAQAIIADVSIAFRNWRDSQETVPTIKKLNACVEDMIRQEVERWFSKLRDDFSKYEKKASEDLIRGIKNKLLYGPMKHLRCDGSDCRTLDEVLENNHVINKIFNLEADDPIEDSN</sequence>
<evidence type="ECO:0000259" key="10">
    <source>
        <dbReference type="Pfam" id="PF03807"/>
    </source>
</evidence>
<dbReference type="EMBL" id="JABWDY010004228">
    <property type="protein sequence ID" value="KAF5205322.1"/>
    <property type="molecule type" value="Genomic_DNA"/>
</dbReference>
<dbReference type="InterPro" id="IPR018214">
    <property type="entry name" value="GluRdtase_CS"/>
</dbReference>
<evidence type="ECO:0000256" key="6">
    <source>
        <dbReference type="PIRSR" id="PIRSR000445-3"/>
    </source>
</evidence>
<dbReference type="Gene3D" id="3.30.460.30">
    <property type="entry name" value="Glutamyl-tRNA reductase, N-terminal domain"/>
    <property type="match status" value="1"/>
</dbReference>
<dbReference type="GO" id="GO:0015995">
    <property type="term" value="P:chlorophyll biosynthetic process"/>
    <property type="evidence" value="ECO:0007669"/>
    <property type="project" value="UniProtKB-KW"/>
</dbReference>
<dbReference type="HAMAP" id="MF_00087">
    <property type="entry name" value="Glu_tRNA_reductase"/>
    <property type="match status" value="1"/>
</dbReference>
<protein>
    <recommendedName>
        <fullName evidence="8">Glutamyl-tRNA reductase</fullName>
        <ecNumber evidence="8">1.2.1.70</ecNumber>
    </recommendedName>
</protein>
<dbReference type="UniPathway" id="UPA00251">
    <property type="reaction ID" value="UER00316"/>
</dbReference>
<dbReference type="PIRSF" id="PIRSF000445">
    <property type="entry name" value="4pyrrol_synth_GluRdtase"/>
    <property type="match status" value="1"/>
</dbReference>
<evidence type="ECO:0000313" key="13">
    <source>
        <dbReference type="Proteomes" id="UP000554482"/>
    </source>
</evidence>
<evidence type="ECO:0000256" key="3">
    <source>
        <dbReference type="ARBA" id="ARBA00023171"/>
    </source>
</evidence>
<feature type="domain" description="Glutamyl-tRNA reductase N-terminal" evidence="11">
    <location>
        <begin position="2"/>
        <end position="140"/>
    </location>
</feature>
<dbReference type="GO" id="GO:0008883">
    <property type="term" value="F:glutamyl-tRNA reductase activity"/>
    <property type="evidence" value="ECO:0007669"/>
    <property type="project" value="UniProtKB-EC"/>
</dbReference>
<dbReference type="SUPFAM" id="SSF51735">
    <property type="entry name" value="NAD(P)-binding Rossmann-fold domains"/>
    <property type="match status" value="1"/>
</dbReference>
<dbReference type="Pfam" id="PF05201">
    <property type="entry name" value="GlutR_N"/>
    <property type="match status" value="1"/>
</dbReference>
<evidence type="ECO:0000256" key="2">
    <source>
        <dbReference type="ARBA" id="ARBA00023002"/>
    </source>
</evidence>
<keyword evidence="2 8" id="KW-0560">Oxidoreductase</keyword>
<comment type="similarity">
    <text evidence="8">Belongs to the glutamyl-tRNA reductase family.</text>
</comment>
<name>A0A7J6XA96_THATH</name>
<feature type="active site" description="Nucleophile" evidence="5">
    <location>
        <position position="34"/>
    </location>
</feature>
<feature type="binding site" evidence="6">
    <location>
        <begin position="175"/>
        <end position="180"/>
    </location>
    <ligand>
        <name>NADP(+)</name>
        <dbReference type="ChEBI" id="CHEBI:58349"/>
    </ligand>
</feature>
<evidence type="ECO:0000256" key="1">
    <source>
        <dbReference type="ARBA" id="ARBA00022857"/>
    </source>
</evidence>
<dbReference type="InterPro" id="IPR036291">
    <property type="entry name" value="NAD(P)-bd_dom_sf"/>
</dbReference>
<dbReference type="AlphaFoldDB" id="A0A7J6XA96"/>
<dbReference type="InterPro" id="IPR028939">
    <property type="entry name" value="P5C_Rdtase_cat_N"/>
</dbReference>
<feature type="domain" description="Pyrroline-5-carboxylate reductase catalytic N-terminal" evidence="10">
    <location>
        <begin position="173"/>
        <end position="229"/>
    </location>
</feature>
<proteinExistence type="inferred from homology"/>
<accession>A0A7J6XA96</accession>
<dbReference type="Proteomes" id="UP000554482">
    <property type="component" value="Unassembled WGS sequence"/>
</dbReference>